<gene>
    <name evidence="1" type="ORF">CHILSU_LOCUS8962</name>
</gene>
<evidence type="ECO:0000313" key="2">
    <source>
        <dbReference type="Proteomes" id="UP001153292"/>
    </source>
</evidence>
<protein>
    <submittedName>
        <fullName evidence="1">Uncharacterized protein</fullName>
    </submittedName>
</protein>
<reference evidence="1" key="1">
    <citation type="submission" date="2021-12" db="EMBL/GenBank/DDBJ databases">
        <authorList>
            <person name="King R."/>
        </authorList>
    </citation>
    <scope>NUCLEOTIDE SEQUENCE</scope>
</reference>
<keyword evidence="2" id="KW-1185">Reference proteome</keyword>
<evidence type="ECO:0000313" key="1">
    <source>
        <dbReference type="EMBL" id="CAH0405599.1"/>
    </source>
</evidence>
<sequence>MVAGFVKAESTNLPRIDALMVGEFVALTPISALRSRETTRHLCKYSAFSITM</sequence>
<dbReference type="EMBL" id="OU963897">
    <property type="protein sequence ID" value="CAH0405599.1"/>
    <property type="molecule type" value="Genomic_DNA"/>
</dbReference>
<name>A0ABN8B7S9_CHISP</name>
<accession>A0ABN8B7S9</accession>
<organism evidence="1 2">
    <name type="scientific">Chilo suppressalis</name>
    <name type="common">Asiatic rice borer moth</name>
    <dbReference type="NCBI Taxonomy" id="168631"/>
    <lineage>
        <taxon>Eukaryota</taxon>
        <taxon>Metazoa</taxon>
        <taxon>Ecdysozoa</taxon>
        <taxon>Arthropoda</taxon>
        <taxon>Hexapoda</taxon>
        <taxon>Insecta</taxon>
        <taxon>Pterygota</taxon>
        <taxon>Neoptera</taxon>
        <taxon>Endopterygota</taxon>
        <taxon>Lepidoptera</taxon>
        <taxon>Glossata</taxon>
        <taxon>Ditrysia</taxon>
        <taxon>Pyraloidea</taxon>
        <taxon>Crambidae</taxon>
        <taxon>Crambinae</taxon>
        <taxon>Chilo</taxon>
    </lineage>
</organism>
<proteinExistence type="predicted"/>
<dbReference type="Proteomes" id="UP001153292">
    <property type="component" value="Chromosome 4"/>
</dbReference>